<dbReference type="PANTHER" id="PTHR30246">
    <property type="entry name" value="2-KETO-3-DEOXY-6-PHOSPHOGLUCONATE ALDOLASE"/>
    <property type="match status" value="1"/>
</dbReference>
<keyword evidence="6" id="KW-0456">Lyase</keyword>
<dbReference type="PANTHER" id="PTHR30246:SF1">
    <property type="entry name" value="2-DEHYDRO-3-DEOXY-6-PHOSPHOGALACTONATE ALDOLASE-RELATED"/>
    <property type="match status" value="1"/>
</dbReference>
<evidence type="ECO:0000256" key="2">
    <source>
        <dbReference type="ARBA" id="ARBA00004736"/>
    </source>
</evidence>
<evidence type="ECO:0000256" key="5">
    <source>
        <dbReference type="ARBA" id="ARBA00013063"/>
    </source>
</evidence>
<comment type="catalytic activity">
    <reaction evidence="1">
        <text>2-dehydro-3-deoxy-6-phospho-D-gluconate = D-glyceraldehyde 3-phosphate + pyruvate</text>
        <dbReference type="Rhea" id="RHEA:17089"/>
        <dbReference type="ChEBI" id="CHEBI:15361"/>
        <dbReference type="ChEBI" id="CHEBI:57569"/>
        <dbReference type="ChEBI" id="CHEBI:59776"/>
        <dbReference type="EC" id="4.1.2.14"/>
    </reaction>
</comment>
<dbReference type="InterPro" id="IPR000887">
    <property type="entry name" value="Aldlse_KDPG_KHG"/>
</dbReference>
<dbReference type="GO" id="GO:0008675">
    <property type="term" value="F:2-dehydro-3-deoxy-phosphogluconate aldolase activity"/>
    <property type="evidence" value="ECO:0007669"/>
    <property type="project" value="UniProtKB-EC"/>
</dbReference>
<evidence type="ECO:0000256" key="4">
    <source>
        <dbReference type="ARBA" id="ARBA00011233"/>
    </source>
</evidence>
<evidence type="ECO:0000256" key="7">
    <source>
        <dbReference type="ARBA" id="ARBA00023277"/>
    </source>
</evidence>
<gene>
    <name evidence="8" type="ORF">NFC81_02405</name>
</gene>
<dbReference type="Gene3D" id="3.20.20.70">
    <property type="entry name" value="Aldolase class I"/>
    <property type="match status" value="1"/>
</dbReference>
<dbReference type="PROSITE" id="PS00159">
    <property type="entry name" value="ALDOLASE_KDPG_KHG_1"/>
    <property type="match status" value="1"/>
</dbReference>
<dbReference type="InterPro" id="IPR013785">
    <property type="entry name" value="Aldolase_TIM"/>
</dbReference>
<evidence type="ECO:0000256" key="6">
    <source>
        <dbReference type="ARBA" id="ARBA00023239"/>
    </source>
</evidence>
<dbReference type="Pfam" id="PF01081">
    <property type="entry name" value="Aldolase"/>
    <property type="match status" value="1"/>
</dbReference>
<evidence type="ECO:0000256" key="1">
    <source>
        <dbReference type="ARBA" id="ARBA00000654"/>
    </source>
</evidence>
<dbReference type="SUPFAM" id="SSF51569">
    <property type="entry name" value="Aldolase"/>
    <property type="match status" value="1"/>
</dbReference>
<reference evidence="8" key="1">
    <citation type="submission" date="2022-07" db="EMBL/GenBank/DDBJ databases">
        <title>Complete genome sequence of Salinispirillum sp. LH10-3-1 capable of multiple carbohydrate inversion isolated from a soda lake.</title>
        <authorList>
            <person name="Liu J."/>
            <person name="Zhai Y."/>
            <person name="Zhang H."/>
            <person name="Yang H."/>
            <person name="Qu J."/>
            <person name="Li J."/>
        </authorList>
    </citation>
    <scope>NUCLEOTIDE SEQUENCE</scope>
    <source>
        <strain evidence="8">LH 10-3-1</strain>
    </source>
</reference>
<dbReference type="EC" id="4.1.2.14" evidence="5"/>
<dbReference type="NCBIfam" id="NF004325">
    <property type="entry name" value="PRK05718.1"/>
    <property type="match status" value="1"/>
</dbReference>
<sequence>MTKRLTTHDILAQARPVIPVLAVQHLDDAIPLAEALRDGGLTVLEVTLRTPAALDIIKAMKSVPGILVGAGTVTKPRQLLPVAEHGADFVVSPGISDSLLLAAREFSLPFLPGVATASELMQAIDMGHRCCKFFPAEVAGGTAMLKSLSGPFPDITFCPTGGIGPHNMAEYLALPNVLCVGGSWIVPPELLEKRDWAGITALAKKASRMD</sequence>
<dbReference type="RefSeq" id="WP_304995944.1">
    <property type="nucleotide sequence ID" value="NZ_CP101717.1"/>
</dbReference>
<dbReference type="AlphaFoldDB" id="A0AB38YH78"/>
<evidence type="ECO:0000313" key="8">
    <source>
        <dbReference type="EMBL" id="WLD58658.1"/>
    </source>
</evidence>
<comment type="subunit">
    <text evidence="4">Homotrimer.</text>
</comment>
<comment type="similarity">
    <text evidence="3">Belongs to the KHG/KDPG aldolase family.</text>
</comment>
<dbReference type="EMBL" id="CP101717">
    <property type="protein sequence ID" value="WLD58658.1"/>
    <property type="molecule type" value="Genomic_DNA"/>
</dbReference>
<name>A0AB38YH78_9GAMM</name>
<dbReference type="CDD" id="cd00452">
    <property type="entry name" value="KDPG_aldolase"/>
    <property type="match status" value="1"/>
</dbReference>
<organism evidence="8">
    <name type="scientific">Salinispirillum sp. LH 10-3-1</name>
    <dbReference type="NCBI Taxonomy" id="2952525"/>
    <lineage>
        <taxon>Bacteria</taxon>
        <taxon>Pseudomonadati</taxon>
        <taxon>Pseudomonadota</taxon>
        <taxon>Gammaproteobacteria</taxon>
        <taxon>Oceanospirillales</taxon>
        <taxon>Saccharospirillaceae</taxon>
        <taxon>Salinispirillum</taxon>
    </lineage>
</organism>
<evidence type="ECO:0000256" key="3">
    <source>
        <dbReference type="ARBA" id="ARBA00006906"/>
    </source>
</evidence>
<accession>A0AB38YH78</accession>
<dbReference type="NCBIfam" id="TIGR01182">
    <property type="entry name" value="eda"/>
    <property type="match status" value="1"/>
</dbReference>
<proteinExistence type="inferred from homology"/>
<comment type="pathway">
    <text evidence="2">Carbohydrate acid metabolism; 2-dehydro-3-deoxy-D-gluconate degradation; D-glyceraldehyde 3-phosphate and pyruvate from 2-dehydro-3-deoxy-D-gluconate: step 2/2.</text>
</comment>
<protein>
    <recommendedName>
        <fullName evidence="5">2-dehydro-3-deoxy-phosphogluconate aldolase</fullName>
        <ecNumber evidence="5">4.1.2.14</ecNumber>
    </recommendedName>
</protein>
<dbReference type="InterPro" id="IPR031337">
    <property type="entry name" value="KDPG/KHG_AS_1"/>
</dbReference>
<keyword evidence="7" id="KW-0119">Carbohydrate metabolism</keyword>